<dbReference type="STRING" id="360910.BAV2361"/>
<feature type="signal peptide" evidence="2">
    <location>
        <begin position="1"/>
        <end position="24"/>
    </location>
</feature>
<evidence type="ECO:0000256" key="2">
    <source>
        <dbReference type="SAM" id="SignalP"/>
    </source>
</evidence>
<dbReference type="Proteomes" id="UP000001977">
    <property type="component" value="Chromosome"/>
</dbReference>
<evidence type="ECO:0000256" key="1">
    <source>
        <dbReference type="SAM" id="MobiDB-lite"/>
    </source>
</evidence>
<feature type="chain" id="PRO_5004211628" evidence="2">
    <location>
        <begin position="25"/>
        <end position="140"/>
    </location>
</feature>
<evidence type="ECO:0000313" key="4">
    <source>
        <dbReference type="Proteomes" id="UP000001977"/>
    </source>
</evidence>
<proteinExistence type="predicted"/>
<gene>
    <name evidence="3" type="ordered locus">BAV2361</name>
</gene>
<keyword evidence="4" id="KW-1185">Reference proteome</keyword>
<sequence length="140" mass="14811">MPSSPNYRVALALVLLFASPPGFAELDQSVKDWLQQEIETPPPLAPAAAAPPSATSDALSGQVQAPLALRALYGVGAGIKAELDNGQGERYLAQRGQARLLGDHDSSVTLHSIQPPCVQLKLQDARLSRRCILPAQAAHD</sequence>
<accession>Q2KY63</accession>
<dbReference type="RefSeq" id="WP_012418022.1">
    <property type="nucleotide sequence ID" value="NC_010645.1"/>
</dbReference>
<dbReference type="AlphaFoldDB" id="Q2KY63"/>
<name>Q2KY63_BORA1</name>
<keyword evidence="2" id="KW-0732">Signal</keyword>
<dbReference type="GeneID" id="92934464"/>
<dbReference type="HOGENOM" id="CLU_1861313_0_0_4"/>
<organism evidence="3 4">
    <name type="scientific">Bordetella avium (strain 197N)</name>
    <dbReference type="NCBI Taxonomy" id="360910"/>
    <lineage>
        <taxon>Bacteria</taxon>
        <taxon>Pseudomonadati</taxon>
        <taxon>Pseudomonadota</taxon>
        <taxon>Betaproteobacteria</taxon>
        <taxon>Burkholderiales</taxon>
        <taxon>Alcaligenaceae</taxon>
        <taxon>Bordetella</taxon>
    </lineage>
</organism>
<feature type="region of interest" description="Disordered" evidence="1">
    <location>
        <begin position="40"/>
        <end position="60"/>
    </location>
</feature>
<evidence type="ECO:0000313" key="3">
    <source>
        <dbReference type="EMBL" id="CAJ49971.1"/>
    </source>
</evidence>
<reference evidence="3 4" key="1">
    <citation type="journal article" date="2006" name="J. Bacteriol.">
        <title>Comparison of the genome sequence of the poultry pathogen Bordetella avium with those of B. bronchiseptica, B. pertussis, and B. parapertussis reveals extensive diversity in surface structures associated with host interaction.</title>
        <authorList>
            <person name="Sebaihia M."/>
            <person name="Preston A."/>
            <person name="Maskell D.J."/>
            <person name="Kuzmiak H."/>
            <person name="Connell T.D."/>
            <person name="King N.D."/>
            <person name="Orndorff P.E."/>
            <person name="Miyamoto D.M."/>
            <person name="Thomson N.R."/>
            <person name="Harris D."/>
            <person name="Goble A."/>
            <person name="Lord A."/>
            <person name="Murphy L."/>
            <person name="Quail M.A."/>
            <person name="Rutter S."/>
            <person name="Squares R."/>
            <person name="Squares S."/>
            <person name="Woodward J."/>
            <person name="Parkhill J."/>
            <person name="Temple L.M."/>
        </authorList>
    </citation>
    <scope>NUCLEOTIDE SEQUENCE [LARGE SCALE GENOMIC DNA]</scope>
    <source>
        <strain evidence="3 4">197N</strain>
    </source>
</reference>
<dbReference type="KEGG" id="bav:BAV2361"/>
<protein>
    <submittedName>
        <fullName evidence="3">Type IV pilus assembly protein</fullName>
    </submittedName>
</protein>
<dbReference type="EMBL" id="AM167904">
    <property type="protein sequence ID" value="CAJ49971.1"/>
    <property type="molecule type" value="Genomic_DNA"/>
</dbReference>